<keyword evidence="1" id="KW-0732">Signal</keyword>
<accession>A0A2X3CS75</accession>
<sequence length="114" mass="12663">MKLRKVVLLFTLLFSAHAFADGQCGPFRLSAGPGDGLMHINGAKPLSQKVTFLKKKEDYDNVMFQWMVEDPKTGQLLGIEYVKRAGKAILNAEAVRANMDAPRVFGTYDCVKVK</sequence>
<organism evidence="2 3">
    <name type="scientific">Klebsiella pneumoniae</name>
    <dbReference type="NCBI Taxonomy" id="573"/>
    <lineage>
        <taxon>Bacteria</taxon>
        <taxon>Pseudomonadati</taxon>
        <taxon>Pseudomonadota</taxon>
        <taxon>Gammaproteobacteria</taxon>
        <taxon>Enterobacterales</taxon>
        <taxon>Enterobacteriaceae</taxon>
        <taxon>Klebsiella/Raoultella group</taxon>
        <taxon>Klebsiella</taxon>
        <taxon>Klebsiella pneumoniae complex</taxon>
    </lineage>
</organism>
<feature type="signal peptide" evidence="1">
    <location>
        <begin position="1"/>
        <end position="20"/>
    </location>
</feature>
<protein>
    <recommendedName>
        <fullName evidence="4">Secreted protein</fullName>
    </recommendedName>
</protein>
<dbReference type="Proteomes" id="UP000250675">
    <property type="component" value="Unassembled WGS sequence"/>
</dbReference>
<feature type="chain" id="PRO_5015868235" description="Secreted protein" evidence="1">
    <location>
        <begin position="21"/>
        <end position="114"/>
    </location>
</feature>
<dbReference type="EMBL" id="UASO01000004">
    <property type="protein sequence ID" value="SQC19818.1"/>
    <property type="molecule type" value="Genomic_DNA"/>
</dbReference>
<reference evidence="2 3" key="1">
    <citation type="submission" date="2018-06" db="EMBL/GenBank/DDBJ databases">
        <authorList>
            <consortium name="Pathogen Informatics"/>
            <person name="Doyle S."/>
        </authorList>
    </citation>
    <scope>NUCLEOTIDE SEQUENCE [LARGE SCALE GENOMIC DNA]</scope>
    <source>
        <strain evidence="2 3">NCTC9645</strain>
    </source>
</reference>
<proteinExistence type="predicted"/>
<name>A0A2X3CS75_KLEPN</name>
<gene>
    <name evidence="2" type="ORF">NCTC9645_01305</name>
</gene>
<dbReference type="AlphaFoldDB" id="A0A2X3CS75"/>
<evidence type="ECO:0000313" key="3">
    <source>
        <dbReference type="Proteomes" id="UP000250675"/>
    </source>
</evidence>
<evidence type="ECO:0008006" key="4">
    <source>
        <dbReference type="Google" id="ProtNLM"/>
    </source>
</evidence>
<evidence type="ECO:0000256" key="1">
    <source>
        <dbReference type="SAM" id="SignalP"/>
    </source>
</evidence>
<evidence type="ECO:0000313" key="2">
    <source>
        <dbReference type="EMBL" id="SQC19818.1"/>
    </source>
</evidence>